<feature type="compositionally biased region" description="Basic and acidic residues" evidence="5">
    <location>
        <begin position="548"/>
        <end position="560"/>
    </location>
</feature>
<dbReference type="GeneID" id="113391637"/>
<feature type="compositionally biased region" description="Low complexity" evidence="5">
    <location>
        <begin position="493"/>
        <end position="507"/>
    </location>
</feature>
<dbReference type="Pfam" id="PF05997">
    <property type="entry name" value="Nop52"/>
    <property type="match status" value="1"/>
</dbReference>
<name>A0A8B8HJ87_VANTA</name>
<feature type="compositionally biased region" description="Basic and acidic residues" evidence="5">
    <location>
        <begin position="629"/>
        <end position="638"/>
    </location>
</feature>
<evidence type="ECO:0000256" key="5">
    <source>
        <dbReference type="SAM" id="MobiDB-lite"/>
    </source>
</evidence>
<feature type="compositionally biased region" description="Basic and acidic residues" evidence="5">
    <location>
        <begin position="445"/>
        <end position="464"/>
    </location>
</feature>
<organism evidence="6 7">
    <name type="scientific">Vanessa tameamea</name>
    <name type="common">Kamehameha butterfly</name>
    <dbReference type="NCBI Taxonomy" id="334116"/>
    <lineage>
        <taxon>Eukaryota</taxon>
        <taxon>Metazoa</taxon>
        <taxon>Ecdysozoa</taxon>
        <taxon>Arthropoda</taxon>
        <taxon>Hexapoda</taxon>
        <taxon>Insecta</taxon>
        <taxon>Pterygota</taxon>
        <taxon>Neoptera</taxon>
        <taxon>Endopterygota</taxon>
        <taxon>Lepidoptera</taxon>
        <taxon>Glossata</taxon>
        <taxon>Ditrysia</taxon>
        <taxon>Papilionoidea</taxon>
        <taxon>Nymphalidae</taxon>
        <taxon>Nymphalinae</taxon>
        <taxon>Vanessa</taxon>
    </lineage>
</organism>
<reference evidence="7" key="1">
    <citation type="submission" date="2025-08" db="UniProtKB">
        <authorList>
            <consortium name="RefSeq"/>
        </authorList>
    </citation>
    <scope>IDENTIFICATION</scope>
    <source>
        <tissue evidence="7">Whole body</tissue>
    </source>
</reference>
<dbReference type="InterPro" id="IPR010301">
    <property type="entry name" value="RRP1"/>
</dbReference>
<dbReference type="OrthoDB" id="2019504at2759"/>
<feature type="region of interest" description="Disordered" evidence="5">
    <location>
        <begin position="284"/>
        <end position="307"/>
    </location>
</feature>
<sequence length="705" mass="79602">MKLPEKKKLKKQKIKKKTITKPKKEKVLVVAQEFKFARLLSENEKKTRDRVLKTFKKWLLNCFEKGYEFKEDDFIRVWKGLFYAVWMSDKPLVQEDLCDSIADILDLFPPEHIASAMLMSKAGFKVLATEWYGIDQHRMDKFLMLVRRYLRGSLRCLLRCGWSLESCTLFTDMLSSSDGLFALTTPLYARNALSLILHVADCYLEEISKVSQGAVPDASLARLLRPFCALVCGASDARSVAARRVLSALVRQSELGLSYESKARAWQQMGCPAGGPDALELVSDDEAEEDAGPDESEDTENGALDPRAGRVHVVLRPLRVPAALLAEQLRQLLTGAGSRAYTRARICAERFEELARNNYPLKIPDVDAQGLEPNLDRAEPMRAASRLQKLEKTLATTSDELALRGLSRKHRKRLLARSRSGLSIVDEVAKGQSDSANGDWQVEPAKTDDSDKTKKNESNKENKASKKKNRKRKLQKEDNVPPTDNKKPKTNKNETNNQNKTSTNVKVNNKKVKQNNPSNKQTENTLNKPNTKQSTDTKAGKQKNKNQLKKENVKTKDEPAKVLSVNNKENTKENPKSKPNDKQTTQTNVKKTSENKNVVNGKSSKAKVEPKLVVNKVKNYQKQTNANNLKKETSPKKKVILETPKKVKFVLKNNSMQGPVDYYKSVRQSPSIPYDSSKKPNKTNLKPSTPSPINPFFKKKFKSKF</sequence>
<feature type="compositionally biased region" description="Basic and acidic residues" evidence="5">
    <location>
        <begin position="569"/>
        <end position="581"/>
    </location>
</feature>
<evidence type="ECO:0000313" key="7">
    <source>
        <dbReference type="RefSeq" id="XP_026483451.2"/>
    </source>
</evidence>
<evidence type="ECO:0000256" key="1">
    <source>
        <dbReference type="ARBA" id="ARBA00004123"/>
    </source>
</evidence>
<feature type="compositionally biased region" description="Basic residues" evidence="5">
    <location>
        <begin position="465"/>
        <end position="474"/>
    </location>
</feature>
<keyword evidence="6" id="KW-1185">Reference proteome</keyword>
<keyword evidence="4" id="KW-0539">Nucleus</keyword>
<evidence type="ECO:0000256" key="3">
    <source>
        <dbReference type="ARBA" id="ARBA00022552"/>
    </source>
</evidence>
<dbReference type="GO" id="GO:0030688">
    <property type="term" value="C:preribosome, small subunit precursor"/>
    <property type="evidence" value="ECO:0007669"/>
    <property type="project" value="InterPro"/>
</dbReference>
<comment type="subcellular location">
    <subcellularLocation>
        <location evidence="1">Nucleus</location>
    </subcellularLocation>
</comment>
<dbReference type="GO" id="GO:0006364">
    <property type="term" value="P:rRNA processing"/>
    <property type="evidence" value="ECO:0007669"/>
    <property type="project" value="UniProtKB-KW"/>
</dbReference>
<protein>
    <submittedName>
        <fullName evidence="7">Ribosomal RNA processing protein 1 homolog</fullName>
    </submittedName>
</protein>
<comment type="similarity">
    <text evidence="2">Belongs to the RRP1 family.</text>
</comment>
<feature type="compositionally biased region" description="Basic and acidic residues" evidence="5">
    <location>
        <begin position="475"/>
        <end position="487"/>
    </location>
</feature>
<evidence type="ECO:0000313" key="6">
    <source>
        <dbReference type="Proteomes" id="UP001652626"/>
    </source>
</evidence>
<keyword evidence="3" id="KW-0698">rRNA processing</keyword>
<gene>
    <name evidence="7" type="primary">LOC113391637</name>
</gene>
<evidence type="ECO:0000256" key="4">
    <source>
        <dbReference type="ARBA" id="ARBA00023242"/>
    </source>
</evidence>
<evidence type="ECO:0000256" key="2">
    <source>
        <dbReference type="ARBA" id="ARBA00006374"/>
    </source>
</evidence>
<dbReference type="RefSeq" id="XP_026483451.2">
    <property type="nucleotide sequence ID" value="XM_026627666.2"/>
</dbReference>
<feature type="compositionally biased region" description="Acidic residues" evidence="5">
    <location>
        <begin position="284"/>
        <end position="300"/>
    </location>
</feature>
<feature type="compositionally biased region" description="Polar residues" evidence="5">
    <location>
        <begin position="582"/>
        <end position="603"/>
    </location>
</feature>
<dbReference type="Proteomes" id="UP001652626">
    <property type="component" value="Chromosome 30"/>
</dbReference>
<feature type="region of interest" description="Disordered" evidence="5">
    <location>
        <begin position="665"/>
        <end position="695"/>
    </location>
</feature>
<dbReference type="PANTHER" id="PTHR13026">
    <property type="entry name" value="NNP-1 PROTEIN NOVEL NUCLEAR PROTEIN 1 NOP52"/>
    <property type="match status" value="1"/>
</dbReference>
<dbReference type="AlphaFoldDB" id="A0A8B8HJ87"/>
<feature type="compositionally biased region" description="Polar residues" evidence="5">
    <location>
        <begin position="522"/>
        <end position="537"/>
    </location>
</feature>
<dbReference type="GO" id="GO:0005634">
    <property type="term" value="C:nucleus"/>
    <property type="evidence" value="ECO:0007669"/>
    <property type="project" value="UniProtKB-SubCell"/>
</dbReference>
<feature type="compositionally biased region" description="Polar residues" evidence="5">
    <location>
        <begin position="618"/>
        <end position="628"/>
    </location>
</feature>
<feature type="region of interest" description="Disordered" evidence="5">
    <location>
        <begin position="429"/>
        <end position="638"/>
    </location>
</feature>
<dbReference type="PANTHER" id="PTHR13026:SF0">
    <property type="entry name" value="RIBOSOMAL RNA PROCESSING 1B"/>
    <property type="match status" value="1"/>
</dbReference>
<accession>A0A8B8HJ87</accession>
<dbReference type="OMA" id="PKSDYYR"/>
<proteinExistence type="inferred from homology"/>